<feature type="compositionally biased region" description="Basic and acidic residues" evidence="1">
    <location>
        <begin position="38"/>
        <end position="60"/>
    </location>
</feature>
<proteinExistence type="predicted"/>
<reference evidence="2 3" key="1">
    <citation type="journal article" date="2018" name="AMB Express">
        <title>Occurrence and significance of pathogenicity and fitness islands in environmental vibrios.</title>
        <authorList>
            <person name="Klein S."/>
            <person name="Pipes S."/>
            <person name="Lovell C.R."/>
        </authorList>
    </citation>
    <scope>NUCLEOTIDE SEQUENCE [LARGE SCALE GENOMIC DNA]</scope>
    <source>
        <strain evidence="2 3">JBS-8-11-1</strain>
    </source>
</reference>
<accession>A0AAX1XKG2</accession>
<dbReference type="EMBL" id="PKPZ01000014">
    <property type="protein sequence ID" value="RPB37486.1"/>
    <property type="molecule type" value="Genomic_DNA"/>
</dbReference>
<dbReference type="AlphaFoldDB" id="A0AAX1XKG2"/>
<feature type="region of interest" description="Disordered" evidence="1">
    <location>
        <begin position="18"/>
        <end position="60"/>
    </location>
</feature>
<dbReference type="Proteomes" id="UP000283878">
    <property type="component" value="Unassembled WGS sequence"/>
</dbReference>
<protein>
    <recommendedName>
        <fullName evidence="4">Ribosome alternative rescue factor ArfA</fullName>
    </recommendedName>
</protein>
<evidence type="ECO:0000256" key="1">
    <source>
        <dbReference type="SAM" id="MobiDB-lite"/>
    </source>
</evidence>
<comment type="caution">
    <text evidence="2">The sequence shown here is derived from an EMBL/GenBank/DDBJ whole genome shotgun (WGS) entry which is preliminary data.</text>
</comment>
<name>A0AAX1XKG2_9VIBR</name>
<dbReference type="RefSeq" id="WP_046874352.1">
    <property type="nucleotide sequence ID" value="NZ_CANMME010000007.1"/>
</dbReference>
<gene>
    <name evidence="2" type="ORF">CYQ91_16240</name>
</gene>
<feature type="compositionally biased region" description="Basic and acidic residues" evidence="1">
    <location>
        <begin position="21"/>
        <end position="31"/>
    </location>
</feature>
<evidence type="ECO:0008006" key="4">
    <source>
        <dbReference type="Google" id="ProtNLM"/>
    </source>
</evidence>
<organism evidence="2 3">
    <name type="scientific">Vibrio diabolicus</name>
    <dbReference type="NCBI Taxonomy" id="50719"/>
    <lineage>
        <taxon>Bacteria</taxon>
        <taxon>Pseudomonadati</taxon>
        <taxon>Pseudomonadota</taxon>
        <taxon>Gammaproteobacteria</taxon>
        <taxon>Vibrionales</taxon>
        <taxon>Vibrionaceae</taxon>
        <taxon>Vibrio</taxon>
        <taxon>Vibrio diabolicus subgroup</taxon>
    </lineage>
</organism>
<evidence type="ECO:0000313" key="2">
    <source>
        <dbReference type="EMBL" id="RPB37486.1"/>
    </source>
</evidence>
<sequence length="60" mass="7440">MNEKVRIPIITDTVMVDGQYQEERRSGEERRKNKKKWRSYERRVHPDPRRPNYKPIDEEV</sequence>
<evidence type="ECO:0000313" key="3">
    <source>
        <dbReference type="Proteomes" id="UP000283878"/>
    </source>
</evidence>